<evidence type="ECO:0000256" key="2">
    <source>
        <dbReference type="ARBA" id="ARBA00022771"/>
    </source>
</evidence>
<keyword evidence="1" id="KW-0479">Metal-binding</keyword>
<protein>
    <recommendedName>
        <fullName evidence="5">RING-type domain-containing protein</fullName>
    </recommendedName>
</protein>
<sequence length="147" mass="16126">MRVQSHPDFNSSVVFMDLPQQAVSSERYITRPLEPLAAPGFSFHSLIPDFLMPFGVRHISTQGPSLIPKVSVRTPVPPPSPEPPQAPAMLRCAVCLTLAGEQTPLSSTLCGHIFCQDCLQQALSHNKVCPTCRKSLAKKGSHHRIYL</sequence>
<name>A0ABR4NDZ9_9FUNG</name>
<dbReference type="InterPro" id="IPR013083">
    <property type="entry name" value="Znf_RING/FYVE/PHD"/>
</dbReference>
<evidence type="ECO:0000313" key="7">
    <source>
        <dbReference type="Proteomes" id="UP001527925"/>
    </source>
</evidence>
<keyword evidence="2 4" id="KW-0863">Zinc-finger</keyword>
<dbReference type="Gene3D" id="3.30.40.10">
    <property type="entry name" value="Zinc/RING finger domain, C3HC4 (zinc finger)"/>
    <property type="match status" value="1"/>
</dbReference>
<dbReference type="PANTHER" id="PTHR23041:SF78">
    <property type="entry name" value="E3 UBIQUITIN-PROTEIN LIGASE RNF4"/>
    <property type="match status" value="1"/>
</dbReference>
<evidence type="ECO:0000256" key="3">
    <source>
        <dbReference type="ARBA" id="ARBA00022833"/>
    </source>
</evidence>
<keyword evidence="3" id="KW-0862">Zinc</keyword>
<organism evidence="6 7">
    <name type="scientific">Polyrhizophydium stewartii</name>
    <dbReference type="NCBI Taxonomy" id="2732419"/>
    <lineage>
        <taxon>Eukaryota</taxon>
        <taxon>Fungi</taxon>
        <taxon>Fungi incertae sedis</taxon>
        <taxon>Chytridiomycota</taxon>
        <taxon>Chytridiomycota incertae sedis</taxon>
        <taxon>Chytridiomycetes</taxon>
        <taxon>Rhizophydiales</taxon>
        <taxon>Rhizophydiales incertae sedis</taxon>
        <taxon>Polyrhizophydium</taxon>
    </lineage>
</organism>
<evidence type="ECO:0000259" key="5">
    <source>
        <dbReference type="PROSITE" id="PS50089"/>
    </source>
</evidence>
<evidence type="ECO:0000256" key="1">
    <source>
        <dbReference type="ARBA" id="ARBA00022723"/>
    </source>
</evidence>
<dbReference type="PROSITE" id="PS50089">
    <property type="entry name" value="ZF_RING_2"/>
    <property type="match status" value="1"/>
</dbReference>
<dbReference type="EMBL" id="JADGIZ020000009">
    <property type="protein sequence ID" value="KAL2917756.1"/>
    <property type="molecule type" value="Genomic_DNA"/>
</dbReference>
<evidence type="ECO:0000256" key="4">
    <source>
        <dbReference type="PROSITE-ProRule" id="PRU00175"/>
    </source>
</evidence>
<keyword evidence="7" id="KW-1185">Reference proteome</keyword>
<dbReference type="PROSITE" id="PS00518">
    <property type="entry name" value="ZF_RING_1"/>
    <property type="match status" value="1"/>
</dbReference>
<gene>
    <name evidence="6" type="ORF">HK105_202629</name>
</gene>
<dbReference type="InterPro" id="IPR017907">
    <property type="entry name" value="Znf_RING_CS"/>
</dbReference>
<proteinExistence type="predicted"/>
<comment type="caution">
    <text evidence="6">The sequence shown here is derived from an EMBL/GenBank/DDBJ whole genome shotgun (WGS) entry which is preliminary data.</text>
</comment>
<dbReference type="SMART" id="SM00184">
    <property type="entry name" value="RING"/>
    <property type="match status" value="1"/>
</dbReference>
<dbReference type="PANTHER" id="PTHR23041">
    <property type="entry name" value="RING FINGER DOMAIN-CONTAINING"/>
    <property type="match status" value="1"/>
</dbReference>
<evidence type="ECO:0000313" key="6">
    <source>
        <dbReference type="EMBL" id="KAL2917756.1"/>
    </source>
</evidence>
<dbReference type="InterPro" id="IPR001841">
    <property type="entry name" value="Znf_RING"/>
</dbReference>
<dbReference type="InterPro" id="IPR047134">
    <property type="entry name" value="RNF4"/>
</dbReference>
<dbReference type="Pfam" id="PF13639">
    <property type="entry name" value="zf-RING_2"/>
    <property type="match status" value="1"/>
</dbReference>
<dbReference type="Proteomes" id="UP001527925">
    <property type="component" value="Unassembled WGS sequence"/>
</dbReference>
<feature type="domain" description="RING-type" evidence="5">
    <location>
        <begin position="92"/>
        <end position="133"/>
    </location>
</feature>
<accession>A0ABR4NDZ9</accession>
<reference evidence="6 7" key="1">
    <citation type="submission" date="2023-09" db="EMBL/GenBank/DDBJ databases">
        <title>Pangenome analysis of Batrachochytrium dendrobatidis and related Chytrids.</title>
        <authorList>
            <person name="Yacoub M.N."/>
            <person name="Stajich J.E."/>
            <person name="James T.Y."/>
        </authorList>
    </citation>
    <scope>NUCLEOTIDE SEQUENCE [LARGE SCALE GENOMIC DNA]</scope>
    <source>
        <strain evidence="6 7">JEL0888</strain>
    </source>
</reference>
<dbReference type="SUPFAM" id="SSF57850">
    <property type="entry name" value="RING/U-box"/>
    <property type="match status" value="1"/>
</dbReference>